<dbReference type="Pfam" id="PF13545">
    <property type="entry name" value="HTH_Crp_2"/>
    <property type="match status" value="1"/>
</dbReference>
<dbReference type="SUPFAM" id="SSF51206">
    <property type="entry name" value="cAMP-binding domain-like"/>
    <property type="match status" value="1"/>
</dbReference>
<dbReference type="GO" id="GO:0003677">
    <property type="term" value="F:DNA binding"/>
    <property type="evidence" value="ECO:0007669"/>
    <property type="project" value="UniProtKB-KW"/>
</dbReference>
<dbReference type="InterPro" id="IPR018490">
    <property type="entry name" value="cNMP-bd_dom_sf"/>
</dbReference>
<sequence length="247" mass="27340">MGSVETLNASSHRVRCQRCVLSSQCFPASVSGRDLEALDRIVLRGPSLTKGSTLFRAGETPVSIFVIRSGALRTFARSASGAEQILGFHLAGEFVGLPALHEERYEVTAAALQVTAICELPLAELEAVSTKVPAMRRHLLRLLSRELQHNQRARLLLSVPRAEVRVAMFINHYRARFHGRGLSATRLRLPMSRRELANHLGLAVETVSRTLSNFRAQGFIEIHGKELEITKPERLAELTARGISFGR</sequence>
<dbReference type="InterPro" id="IPR000595">
    <property type="entry name" value="cNMP-bd_dom"/>
</dbReference>
<evidence type="ECO:0000313" key="6">
    <source>
        <dbReference type="EMBL" id="RMH92218.1"/>
    </source>
</evidence>
<feature type="domain" description="HTH crp-type" evidence="5">
    <location>
        <begin position="160"/>
        <end position="233"/>
    </location>
</feature>
<evidence type="ECO:0000313" key="7">
    <source>
        <dbReference type="Proteomes" id="UP000269774"/>
    </source>
</evidence>
<dbReference type="EMBL" id="RFFM01000001">
    <property type="protein sequence ID" value="RMH92218.1"/>
    <property type="molecule type" value="Genomic_DNA"/>
</dbReference>
<dbReference type="PROSITE" id="PS51063">
    <property type="entry name" value="HTH_CRP_2"/>
    <property type="match status" value="1"/>
</dbReference>
<dbReference type="SMART" id="SM00419">
    <property type="entry name" value="HTH_CRP"/>
    <property type="match status" value="1"/>
</dbReference>
<dbReference type="Gene3D" id="1.10.10.10">
    <property type="entry name" value="Winged helix-like DNA-binding domain superfamily/Winged helix DNA-binding domain"/>
    <property type="match status" value="1"/>
</dbReference>
<dbReference type="Pfam" id="PF00027">
    <property type="entry name" value="cNMP_binding"/>
    <property type="match status" value="1"/>
</dbReference>
<keyword evidence="7" id="KW-1185">Reference proteome</keyword>
<dbReference type="InterPro" id="IPR012318">
    <property type="entry name" value="HTH_CRP"/>
</dbReference>
<gene>
    <name evidence="6" type="ORF">EA797_05730</name>
</gene>
<dbReference type="PRINTS" id="PR00034">
    <property type="entry name" value="HTHCRP"/>
</dbReference>
<dbReference type="SMART" id="SM00100">
    <property type="entry name" value="cNMP"/>
    <property type="match status" value="1"/>
</dbReference>
<dbReference type="InterPro" id="IPR014710">
    <property type="entry name" value="RmlC-like_jellyroll"/>
</dbReference>
<reference evidence="6 7" key="1">
    <citation type="submission" date="2018-10" db="EMBL/GenBank/DDBJ databases">
        <title>Pseudomonas zhaodongensis NEAU-ST5-21(T) genome.</title>
        <authorList>
            <person name="Peng J."/>
            <person name="Liu Z.-P."/>
        </authorList>
    </citation>
    <scope>NUCLEOTIDE SEQUENCE [LARGE SCALE GENOMIC DNA]</scope>
    <source>
        <strain evidence="6 7">NEAU-ST5-21</strain>
    </source>
</reference>
<dbReference type="GO" id="GO:0005829">
    <property type="term" value="C:cytosol"/>
    <property type="evidence" value="ECO:0007669"/>
    <property type="project" value="TreeGrafter"/>
</dbReference>
<dbReference type="Proteomes" id="UP000269774">
    <property type="component" value="Unassembled WGS sequence"/>
</dbReference>
<evidence type="ECO:0000256" key="1">
    <source>
        <dbReference type="ARBA" id="ARBA00023015"/>
    </source>
</evidence>
<dbReference type="OrthoDB" id="7643467at2"/>
<keyword evidence="3" id="KW-0804">Transcription</keyword>
<dbReference type="InterPro" id="IPR050397">
    <property type="entry name" value="Env_Response_Regulators"/>
</dbReference>
<protein>
    <submittedName>
        <fullName evidence="6">Transcriptional regulator FNR</fullName>
    </submittedName>
</protein>
<dbReference type="CDD" id="cd00092">
    <property type="entry name" value="HTH_CRP"/>
    <property type="match status" value="1"/>
</dbReference>
<keyword evidence="2" id="KW-0238">DNA-binding</keyword>
<dbReference type="CDD" id="cd00038">
    <property type="entry name" value="CAP_ED"/>
    <property type="match status" value="1"/>
</dbReference>
<evidence type="ECO:0000256" key="2">
    <source>
        <dbReference type="ARBA" id="ARBA00023125"/>
    </source>
</evidence>
<accession>A0A3M2HT51</accession>
<keyword evidence="1" id="KW-0805">Transcription regulation</keyword>
<organism evidence="6 7">
    <name type="scientific">Stutzerimonas zhaodongensis</name>
    <dbReference type="NCBI Taxonomy" id="1176257"/>
    <lineage>
        <taxon>Bacteria</taxon>
        <taxon>Pseudomonadati</taxon>
        <taxon>Pseudomonadota</taxon>
        <taxon>Gammaproteobacteria</taxon>
        <taxon>Pseudomonadales</taxon>
        <taxon>Pseudomonadaceae</taxon>
        <taxon>Stutzerimonas</taxon>
    </lineage>
</organism>
<evidence type="ECO:0000259" key="4">
    <source>
        <dbReference type="PROSITE" id="PS50042"/>
    </source>
</evidence>
<proteinExistence type="predicted"/>
<evidence type="ECO:0000259" key="5">
    <source>
        <dbReference type="PROSITE" id="PS51063"/>
    </source>
</evidence>
<dbReference type="Gene3D" id="2.60.120.10">
    <property type="entry name" value="Jelly Rolls"/>
    <property type="match status" value="1"/>
</dbReference>
<dbReference type="GO" id="GO:0003700">
    <property type="term" value="F:DNA-binding transcription factor activity"/>
    <property type="evidence" value="ECO:0007669"/>
    <property type="project" value="TreeGrafter"/>
</dbReference>
<dbReference type="InterPro" id="IPR036388">
    <property type="entry name" value="WH-like_DNA-bd_sf"/>
</dbReference>
<comment type="caution">
    <text evidence="6">The sequence shown here is derived from an EMBL/GenBank/DDBJ whole genome shotgun (WGS) entry which is preliminary data.</text>
</comment>
<dbReference type="SUPFAM" id="SSF46785">
    <property type="entry name" value="Winged helix' DNA-binding domain"/>
    <property type="match status" value="1"/>
</dbReference>
<dbReference type="PROSITE" id="PS50042">
    <property type="entry name" value="CNMP_BINDING_3"/>
    <property type="match status" value="1"/>
</dbReference>
<dbReference type="AlphaFoldDB" id="A0A3M2HT51"/>
<evidence type="ECO:0000256" key="3">
    <source>
        <dbReference type="ARBA" id="ARBA00023163"/>
    </source>
</evidence>
<name>A0A3M2HT51_9GAMM</name>
<dbReference type="InterPro" id="IPR036390">
    <property type="entry name" value="WH_DNA-bd_sf"/>
</dbReference>
<dbReference type="RefSeq" id="WP_122164167.1">
    <property type="nucleotide sequence ID" value="NZ_CP180504.1"/>
</dbReference>
<dbReference type="FunFam" id="1.10.10.10:FF:000028">
    <property type="entry name" value="Fumarate/nitrate reduction transcriptional regulator Fnr"/>
    <property type="match status" value="1"/>
</dbReference>
<dbReference type="PANTHER" id="PTHR24567">
    <property type="entry name" value="CRP FAMILY TRANSCRIPTIONAL REGULATORY PROTEIN"/>
    <property type="match status" value="1"/>
</dbReference>
<dbReference type="PANTHER" id="PTHR24567:SF75">
    <property type="entry name" value="FUMARATE AND NITRATE REDUCTION REGULATORY PROTEIN"/>
    <property type="match status" value="1"/>
</dbReference>
<feature type="domain" description="Cyclic nucleotide-binding" evidence="4">
    <location>
        <begin position="35"/>
        <end position="120"/>
    </location>
</feature>